<sequence>MSNQNHTLPPMGATENQRKFSRALPFIIVVLITVGIWFLMSVLKPEIEKKDDVAAIPMVETITIKPVDFVVPIVTEGMVLPKTSINFSAEIVGKITFVAPQFSNGGKFAAGDVLVKVDPKDYELAIVRSKANVAAALAQLDLDQAKSDLAKNDWDKYGKKGKPSSLNLNLPQVASAKAALAGAKADLLLAKRNLTKTSIVAPFDGVIFTKNVDVGQFVNIGTTLATIASTKLAEIRVALSDQQLQMSGLNDMVDTLKVIITSEETKQVQWHGQVTHIESQRDVKTLMNYVVIEIEKPFSQQPTPLRFNTFVEVEFAGETLYSVYPLERSYMMLNNKVKILDSNSQLVIRSVETAYADIQNFYISKGLNLGDKVITTQLPGIKSGATLKLAHIPQD</sequence>
<dbReference type="Gene3D" id="2.40.30.170">
    <property type="match status" value="1"/>
</dbReference>
<keyword evidence="1" id="KW-1133">Transmembrane helix</keyword>
<dbReference type="AlphaFoldDB" id="A0A3B0VIS6"/>
<keyword evidence="1" id="KW-0472">Membrane</keyword>
<protein>
    <recommendedName>
        <fullName evidence="2">Multidrug resistance protein MdtA-like barrel-sandwich hybrid domain-containing protein</fullName>
    </recommendedName>
</protein>
<proteinExistence type="predicted"/>
<dbReference type="NCBIfam" id="TIGR01730">
    <property type="entry name" value="RND_mfp"/>
    <property type="match status" value="1"/>
</dbReference>
<dbReference type="EMBL" id="UOEW01000260">
    <property type="protein sequence ID" value="VAW40213.1"/>
    <property type="molecule type" value="Genomic_DNA"/>
</dbReference>
<evidence type="ECO:0000313" key="3">
    <source>
        <dbReference type="EMBL" id="VAW40213.1"/>
    </source>
</evidence>
<feature type="domain" description="Multidrug resistance protein MdtA-like barrel-sandwich hybrid" evidence="2">
    <location>
        <begin position="98"/>
        <end position="227"/>
    </location>
</feature>
<gene>
    <name evidence="3" type="ORF">MNBD_GAMMA01-222</name>
</gene>
<dbReference type="InterPro" id="IPR006143">
    <property type="entry name" value="RND_pump_MFP"/>
</dbReference>
<evidence type="ECO:0000256" key="1">
    <source>
        <dbReference type="SAM" id="Phobius"/>
    </source>
</evidence>
<reference evidence="3" key="1">
    <citation type="submission" date="2018-06" db="EMBL/GenBank/DDBJ databases">
        <authorList>
            <person name="Zhirakovskaya E."/>
        </authorList>
    </citation>
    <scope>NUCLEOTIDE SEQUENCE</scope>
</reference>
<dbReference type="Pfam" id="PF25917">
    <property type="entry name" value="BSH_RND"/>
    <property type="match status" value="1"/>
</dbReference>
<dbReference type="InterPro" id="IPR058625">
    <property type="entry name" value="MdtA-like_BSH"/>
</dbReference>
<dbReference type="GO" id="GO:0015562">
    <property type="term" value="F:efflux transmembrane transporter activity"/>
    <property type="evidence" value="ECO:0007669"/>
    <property type="project" value="TreeGrafter"/>
</dbReference>
<evidence type="ECO:0000259" key="2">
    <source>
        <dbReference type="Pfam" id="PF25917"/>
    </source>
</evidence>
<dbReference type="PANTHER" id="PTHR30469:SF12">
    <property type="entry name" value="MULTIDRUG RESISTANCE PROTEIN MDTA"/>
    <property type="match status" value="1"/>
</dbReference>
<dbReference type="PANTHER" id="PTHR30469">
    <property type="entry name" value="MULTIDRUG RESISTANCE PROTEIN MDTA"/>
    <property type="match status" value="1"/>
</dbReference>
<organism evidence="3">
    <name type="scientific">hydrothermal vent metagenome</name>
    <dbReference type="NCBI Taxonomy" id="652676"/>
    <lineage>
        <taxon>unclassified sequences</taxon>
        <taxon>metagenomes</taxon>
        <taxon>ecological metagenomes</taxon>
    </lineage>
</organism>
<dbReference type="Gene3D" id="1.10.287.470">
    <property type="entry name" value="Helix hairpin bin"/>
    <property type="match status" value="1"/>
</dbReference>
<accession>A0A3B0VIS6</accession>
<feature type="transmembrane region" description="Helical" evidence="1">
    <location>
        <begin position="20"/>
        <end position="40"/>
    </location>
</feature>
<dbReference type="SUPFAM" id="SSF111369">
    <property type="entry name" value="HlyD-like secretion proteins"/>
    <property type="match status" value="1"/>
</dbReference>
<name>A0A3B0VIS6_9ZZZZ</name>
<keyword evidence="1" id="KW-0812">Transmembrane</keyword>
<dbReference type="Gene3D" id="2.40.50.100">
    <property type="match status" value="1"/>
</dbReference>
<dbReference type="GO" id="GO:1990281">
    <property type="term" value="C:efflux pump complex"/>
    <property type="evidence" value="ECO:0007669"/>
    <property type="project" value="TreeGrafter"/>
</dbReference>